<proteinExistence type="inferred from homology"/>
<feature type="transmembrane region" description="Helical" evidence="9">
    <location>
        <begin position="166"/>
        <end position="187"/>
    </location>
</feature>
<evidence type="ECO:0000256" key="6">
    <source>
        <dbReference type="ARBA" id="ARBA00022989"/>
    </source>
</evidence>
<dbReference type="EMBL" id="CM017695">
    <property type="protein sequence ID" value="TYH06397.1"/>
    <property type="molecule type" value="Genomic_DNA"/>
</dbReference>
<comment type="similarity">
    <text evidence="2">Belongs to the nucleotide-sugar transporter family. UDP-galactose:UMP antiporter (TC 2.A.7.11) subfamily.</text>
</comment>
<dbReference type="GO" id="GO:0015297">
    <property type="term" value="F:antiporter activity"/>
    <property type="evidence" value="ECO:0007669"/>
    <property type="project" value="UniProtKB-KW"/>
</dbReference>
<feature type="region of interest" description="Disordered" evidence="8">
    <location>
        <begin position="323"/>
        <end position="347"/>
    </location>
</feature>
<evidence type="ECO:0000256" key="7">
    <source>
        <dbReference type="ARBA" id="ARBA00023136"/>
    </source>
</evidence>
<keyword evidence="3" id="KW-0813">Transport</keyword>
<evidence type="ECO:0000313" key="11">
    <source>
        <dbReference type="Proteomes" id="UP000323506"/>
    </source>
</evidence>
<organism evidence="10 11">
    <name type="scientific">Gossypium darwinii</name>
    <name type="common">Darwin's cotton</name>
    <name type="synonym">Gossypium barbadense var. darwinii</name>
    <dbReference type="NCBI Taxonomy" id="34276"/>
    <lineage>
        <taxon>Eukaryota</taxon>
        <taxon>Viridiplantae</taxon>
        <taxon>Streptophyta</taxon>
        <taxon>Embryophyta</taxon>
        <taxon>Tracheophyta</taxon>
        <taxon>Spermatophyta</taxon>
        <taxon>Magnoliopsida</taxon>
        <taxon>eudicotyledons</taxon>
        <taxon>Gunneridae</taxon>
        <taxon>Pentapetalae</taxon>
        <taxon>rosids</taxon>
        <taxon>malvids</taxon>
        <taxon>Malvales</taxon>
        <taxon>Malvaceae</taxon>
        <taxon>Malvoideae</taxon>
        <taxon>Gossypium</taxon>
    </lineage>
</organism>
<keyword evidence="5 9" id="KW-0812">Transmembrane</keyword>
<accession>A0A5D2FJU5</accession>
<sequence length="347" mass="38441">MKNEEQTRFLFGISLSDRPKWKQFLICSSGFFFGYLVNGICEEYVYNRLQFSYGWYFTFVQGFVYLFLIYLQGFSPKKMVNPWKTYVKLSAVLMGSHGLTKGSLAFLNYPAQLMFKSTKVLPVMVMGAFIPGLRRKYPAHEYVSAILLVLGLILFTLADAQTSPSFSVIGVIMVIGALVMDSILGNLQEAIFNMNPETTQMEMLFCSTVVGLPLLIPPMVLTGEVLEAWNSCSEHLYVYGVLVFEAMATFIGQVSVLSLIAIFGAATTAMVTTARKAVTLLLSYIIFTKPWTQQHGTGLILIAIGITLKLLPVDVKPVYKKVSSANGRSGSSSNGGHEIEEEENPMV</sequence>
<evidence type="ECO:0000256" key="2">
    <source>
        <dbReference type="ARBA" id="ARBA00008349"/>
    </source>
</evidence>
<evidence type="ECO:0000256" key="1">
    <source>
        <dbReference type="ARBA" id="ARBA00004141"/>
    </source>
</evidence>
<dbReference type="GO" id="GO:0000139">
    <property type="term" value="C:Golgi membrane"/>
    <property type="evidence" value="ECO:0007669"/>
    <property type="project" value="TreeGrafter"/>
</dbReference>
<evidence type="ECO:0000256" key="4">
    <source>
        <dbReference type="ARBA" id="ARBA00022449"/>
    </source>
</evidence>
<comment type="subcellular location">
    <subcellularLocation>
        <location evidence="1">Membrane</location>
        <topology evidence="1">Multi-pass membrane protein</topology>
    </subcellularLocation>
</comment>
<protein>
    <recommendedName>
        <fullName evidence="12">UDP-galactose/UDP-glucose transporter 2-like</fullName>
    </recommendedName>
</protein>
<dbReference type="Pfam" id="PF08449">
    <property type="entry name" value="UAA"/>
    <property type="match status" value="1"/>
</dbReference>
<evidence type="ECO:0008006" key="12">
    <source>
        <dbReference type="Google" id="ProtNLM"/>
    </source>
</evidence>
<name>A0A5D2FJU5_GOSDA</name>
<keyword evidence="11" id="KW-1185">Reference proteome</keyword>
<dbReference type="PANTHER" id="PTHR10778:SF8">
    <property type="entry name" value="ADENOSINE 3'-PHOSPHO 5'-PHOSPHOSULFATE TRANSPORTER 2"/>
    <property type="match status" value="1"/>
</dbReference>
<dbReference type="AlphaFoldDB" id="A0A5D2FJU5"/>
<reference evidence="10 11" key="1">
    <citation type="submission" date="2019-06" db="EMBL/GenBank/DDBJ databases">
        <title>WGS assembly of Gossypium darwinii.</title>
        <authorList>
            <person name="Chen Z.J."/>
            <person name="Sreedasyam A."/>
            <person name="Ando A."/>
            <person name="Song Q."/>
            <person name="De L."/>
            <person name="Hulse-Kemp A."/>
            <person name="Ding M."/>
            <person name="Ye W."/>
            <person name="Kirkbride R."/>
            <person name="Jenkins J."/>
            <person name="Plott C."/>
            <person name="Lovell J."/>
            <person name="Lin Y.-M."/>
            <person name="Vaughn R."/>
            <person name="Liu B."/>
            <person name="Li W."/>
            <person name="Simpson S."/>
            <person name="Scheffler B."/>
            <person name="Saski C."/>
            <person name="Grover C."/>
            <person name="Hu G."/>
            <person name="Conover J."/>
            <person name="Carlson J."/>
            <person name="Shu S."/>
            <person name="Boston L."/>
            <person name="Williams M."/>
            <person name="Peterson D."/>
            <person name="Mcgee K."/>
            <person name="Jones D."/>
            <person name="Wendel J."/>
            <person name="Stelly D."/>
            <person name="Grimwood J."/>
            <person name="Schmutz J."/>
        </authorList>
    </citation>
    <scope>NUCLEOTIDE SEQUENCE [LARGE SCALE GENOMIC DNA]</scope>
    <source>
        <strain evidence="10">1808015.09</strain>
    </source>
</reference>
<evidence type="ECO:0000256" key="5">
    <source>
        <dbReference type="ARBA" id="ARBA00022692"/>
    </source>
</evidence>
<keyword evidence="4" id="KW-0050">Antiport</keyword>
<feature type="transmembrane region" description="Helical" evidence="9">
    <location>
        <begin position="142"/>
        <end position="160"/>
    </location>
</feature>
<dbReference type="PANTHER" id="PTHR10778">
    <property type="entry name" value="SOLUTE CARRIER FAMILY 35 MEMBER B"/>
    <property type="match status" value="1"/>
</dbReference>
<dbReference type="InterPro" id="IPR013657">
    <property type="entry name" value="SCL35B1-4/HUT1"/>
</dbReference>
<feature type="transmembrane region" description="Helical" evidence="9">
    <location>
        <begin position="199"/>
        <end position="216"/>
    </location>
</feature>
<evidence type="ECO:0000256" key="3">
    <source>
        <dbReference type="ARBA" id="ARBA00022448"/>
    </source>
</evidence>
<feature type="compositionally biased region" description="Low complexity" evidence="8">
    <location>
        <begin position="323"/>
        <end position="336"/>
    </location>
</feature>
<keyword evidence="6 9" id="KW-1133">Transmembrane helix</keyword>
<evidence type="ECO:0000313" key="10">
    <source>
        <dbReference type="EMBL" id="TYH06397.1"/>
    </source>
</evidence>
<feature type="transmembrane region" description="Helical" evidence="9">
    <location>
        <begin position="86"/>
        <end position="107"/>
    </location>
</feature>
<gene>
    <name evidence="10" type="ORF">ES288_A08G153400v1</name>
</gene>
<dbReference type="GO" id="GO:0046964">
    <property type="term" value="F:3'-phosphoadenosine 5'-phosphosulfate transmembrane transporter activity"/>
    <property type="evidence" value="ECO:0007669"/>
    <property type="project" value="TreeGrafter"/>
</dbReference>
<feature type="transmembrane region" description="Helical" evidence="9">
    <location>
        <begin position="236"/>
        <end position="266"/>
    </location>
</feature>
<dbReference type="GO" id="GO:0005789">
    <property type="term" value="C:endoplasmic reticulum membrane"/>
    <property type="evidence" value="ECO:0007669"/>
    <property type="project" value="TreeGrafter"/>
</dbReference>
<feature type="transmembrane region" description="Helical" evidence="9">
    <location>
        <begin position="53"/>
        <end position="74"/>
    </location>
</feature>
<keyword evidence="7 9" id="KW-0472">Membrane</keyword>
<evidence type="ECO:0000256" key="9">
    <source>
        <dbReference type="SAM" id="Phobius"/>
    </source>
</evidence>
<dbReference type="Proteomes" id="UP000323506">
    <property type="component" value="Chromosome A08"/>
</dbReference>
<evidence type="ECO:0000256" key="8">
    <source>
        <dbReference type="SAM" id="MobiDB-lite"/>
    </source>
</evidence>